<dbReference type="InParanoid" id="E9GJU1"/>
<dbReference type="OrthoDB" id="7683421at2759"/>
<proteinExistence type="predicted"/>
<evidence type="ECO:0000256" key="2">
    <source>
        <dbReference type="ARBA" id="ARBA00022771"/>
    </source>
</evidence>
<accession>E9GJU1</accession>
<keyword evidence="2 5" id="KW-0863">Zinc-finger</keyword>
<dbReference type="KEGG" id="dpx:DAPPUDRAFT_318843"/>
<evidence type="ECO:0000256" key="1">
    <source>
        <dbReference type="ARBA" id="ARBA00022723"/>
    </source>
</evidence>
<dbReference type="Proteomes" id="UP000000305">
    <property type="component" value="Unassembled WGS sequence"/>
</dbReference>
<evidence type="ECO:0000256" key="3">
    <source>
        <dbReference type="ARBA" id="ARBA00022833"/>
    </source>
</evidence>
<reference evidence="7 8" key="1">
    <citation type="journal article" date="2011" name="Science">
        <title>The ecoresponsive genome of Daphnia pulex.</title>
        <authorList>
            <person name="Colbourne J.K."/>
            <person name="Pfrender M.E."/>
            <person name="Gilbert D."/>
            <person name="Thomas W.K."/>
            <person name="Tucker A."/>
            <person name="Oakley T.H."/>
            <person name="Tokishita S."/>
            <person name="Aerts A."/>
            <person name="Arnold G.J."/>
            <person name="Basu M.K."/>
            <person name="Bauer D.J."/>
            <person name="Caceres C.E."/>
            <person name="Carmel L."/>
            <person name="Casola C."/>
            <person name="Choi J.H."/>
            <person name="Detter J.C."/>
            <person name="Dong Q."/>
            <person name="Dusheyko S."/>
            <person name="Eads B.D."/>
            <person name="Frohlich T."/>
            <person name="Geiler-Samerotte K.A."/>
            <person name="Gerlach D."/>
            <person name="Hatcher P."/>
            <person name="Jogdeo S."/>
            <person name="Krijgsveld J."/>
            <person name="Kriventseva E.V."/>
            <person name="Kultz D."/>
            <person name="Laforsch C."/>
            <person name="Lindquist E."/>
            <person name="Lopez J."/>
            <person name="Manak J.R."/>
            <person name="Muller J."/>
            <person name="Pangilinan J."/>
            <person name="Patwardhan R.P."/>
            <person name="Pitluck S."/>
            <person name="Pritham E.J."/>
            <person name="Rechtsteiner A."/>
            <person name="Rho M."/>
            <person name="Rogozin I.B."/>
            <person name="Sakarya O."/>
            <person name="Salamov A."/>
            <person name="Schaack S."/>
            <person name="Shapiro H."/>
            <person name="Shiga Y."/>
            <person name="Skalitzky C."/>
            <person name="Smith Z."/>
            <person name="Souvorov A."/>
            <person name="Sung W."/>
            <person name="Tang Z."/>
            <person name="Tsuchiya D."/>
            <person name="Tu H."/>
            <person name="Vos H."/>
            <person name="Wang M."/>
            <person name="Wolf Y.I."/>
            <person name="Yamagata H."/>
            <person name="Yamada T."/>
            <person name="Ye Y."/>
            <person name="Shaw J.R."/>
            <person name="Andrews J."/>
            <person name="Crease T.J."/>
            <person name="Tang H."/>
            <person name="Lucas S.M."/>
            <person name="Robertson H.M."/>
            <person name="Bork P."/>
            <person name="Koonin E.V."/>
            <person name="Zdobnov E.M."/>
            <person name="Grigoriev I.V."/>
            <person name="Lynch M."/>
            <person name="Boore J.L."/>
        </authorList>
    </citation>
    <scope>NUCLEOTIDE SEQUENCE [LARGE SCALE GENOMIC DNA]</scope>
</reference>
<gene>
    <name evidence="7" type="ORF">DAPPUDRAFT_318843</name>
</gene>
<name>E9GJU1_DAPPU</name>
<dbReference type="EMBL" id="GL732548">
    <property type="protein sequence ID" value="EFX80172.1"/>
    <property type="molecule type" value="Genomic_DNA"/>
</dbReference>
<evidence type="ECO:0000256" key="4">
    <source>
        <dbReference type="ARBA" id="ARBA00023125"/>
    </source>
</evidence>
<organism evidence="7 8">
    <name type="scientific">Daphnia pulex</name>
    <name type="common">Water flea</name>
    <dbReference type="NCBI Taxonomy" id="6669"/>
    <lineage>
        <taxon>Eukaryota</taxon>
        <taxon>Metazoa</taxon>
        <taxon>Ecdysozoa</taxon>
        <taxon>Arthropoda</taxon>
        <taxon>Crustacea</taxon>
        <taxon>Branchiopoda</taxon>
        <taxon>Diplostraca</taxon>
        <taxon>Cladocera</taxon>
        <taxon>Anomopoda</taxon>
        <taxon>Daphniidae</taxon>
        <taxon>Daphnia</taxon>
    </lineage>
</organism>
<sequence length="132" mass="15198">MRICNLHFEENCFTKETNKLLKDAVPTIFKFTAKPKDVPRHSQEYLHRIGILADVEIIGFNNNVWITIVIFAWSNSSLKQVSAEYLPYFLEPVSGTLEMLEQLLERVCFHLDPLSDWPLSQDVECIAVASLN</sequence>
<evidence type="ECO:0000313" key="8">
    <source>
        <dbReference type="Proteomes" id="UP000000305"/>
    </source>
</evidence>
<protein>
    <recommendedName>
        <fullName evidence="6">THAP-type domain-containing protein</fullName>
    </recommendedName>
</protein>
<keyword evidence="8" id="KW-1185">Reference proteome</keyword>
<dbReference type="AlphaFoldDB" id="E9GJU1"/>
<keyword evidence="1" id="KW-0479">Metal-binding</keyword>
<dbReference type="PROSITE" id="PS50950">
    <property type="entry name" value="ZF_THAP"/>
    <property type="match status" value="1"/>
</dbReference>
<feature type="domain" description="THAP-type" evidence="6">
    <location>
        <begin position="1"/>
        <end position="29"/>
    </location>
</feature>
<dbReference type="HOGENOM" id="CLU_1919159_0_0_1"/>
<dbReference type="SUPFAM" id="SSF57716">
    <property type="entry name" value="Glucocorticoid receptor-like (DNA-binding domain)"/>
    <property type="match status" value="1"/>
</dbReference>
<evidence type="ECO:0000313" key="7">
    <source>
        <dbReference type="EMBL" id="EFX80172.1"/>
    </source>
</evidence>
<dbReference type="InterPro" id="IPR006612">
    <property type="entry name" value="THAP_Znf"/>
</dbReference>
<dbReference type="GO" id="GO:0003677">
    <property type="term" value="F:DNA binding"/>
    <property type="evidence" value="ECO:0007669"/>
    <property type="project" value="UniProtKB-UniRule"/>
</dbReference>
<dbReference type="GO" id="GO:0008270">
    <property type="term" value="F:zinc ion binding"/>
    <property type="evidence" value="ECO:0007669"/>
    <property type="project" value="UniProtKB-KW"/>
</dbReference>
<evidence type="ECO:0000259" key="6">
    <source>
        <dbReference type="PROSITE" id="PS50950"/>
    </source>
</evidence>
<keyword evidence="3" id="KW-0862">Zinc</keyword>
<keyword evidence="4 5" id="KW-0238">DNA-binding</keyword>
<evidence type="ECO:0000256" key="5">
    <source>
        <dbReference type="PROSITE-ProRule" id="PRU00309"/>
    </source>
</evidence>